<dbReference type="InterPro" id="IPR013815">
    <property type="entry name" value="ATP_grasp_subdomain_1"/>
</dbReference>
<accession>A0A9D2NZP3</accession>
<dbReference type="Pfam" id="PF07478">
    <property type="entry name" value="Dala_Dala_lig_C"/>
    <property type="match status" value="1"/>
</dbReference>
<dbReference type="InterPro" id="IPR011095">
    <property type="entry name" value="Dala_Dala_lig_C"/>
</dbReference>
<keyword evidence="7 14" id="KW-0460">Magnesium</keyword>
<feature type="active site" evidence="13">
    <location>
        <position position="187"/>
    </location>
</feature>
<organism evidence="17 18">
    <name type="scientific">Candidatus Intestinimonas pullistercoris</name>
    <dbReference type="NCBI Taxonomy" id="2838623"/>
    <lineage>
        <taxon>Bacteria</taxon>
        <taxon>Bacillati</taxon>
        <taxon>Bacillota</taxon>
        <taxon>Clostridia</taxon>
        <taxon>Eubacteriales</taxon>
        <taxon>Intestinimonas</taxon>
    </lineage>
</organism>
<feature type="active site" evidence="13">
    <location>
        <position position="322"/>
    </location>
</feature>
<comment type="catalytic activity">
    <reaction evidence="12">
        <text>2 D-alanine + ATP = D-alanyl-D-alanine + ADP + phosphate + H(+)</text>
        <dbReference type="Rhea" id="RHEA:11224"/>
        <dbReference type="ChEBI" id="CHEBI:15378"/>
        <dbReference type="ChEBI" id="CHEBI:30616"/>
        <dbReference type="ChEBI" id="CHEBI:43474"/>
        <dbReference type="ChEBI" id="CHEBI:57416"/>
        <dbReference type="ChEBI" id="CHEBI:57822"/>
        <dbReference type="ChEBI" id="CHEBI:456216"/>
        <dbReference type="EC" id="6.3.2.4"/>
    </reaction>
</comment>
<keyword evidence="6 15" id="KW-0067">ATP-binding</keyword>
<dbReference type="Gene3D" id="3.30.1490.20">
    <property type="entry name" value="ATP-grasp fold, A domain"/>
    <property type="match status" value="1"/>
</dbReference>
<dbReference type="EC" id="6.3.2.4" evidence="12"/>
<keyword evidence="12" id="KW-0963">Cytoplasm</keyword>
<comment type="pathway">
    <text evidence="12">Cell wall biogenesis; peptidoglycan biosynthesis.</text>
</comment>
<evidence type="ECO:0000256" key="6">
    <source>
        <dbReference type="ARBA" id="ARBA00022840"/>
    </source>
</evidence>
<evidence type="ECO:0000256" key="11">
    <source>
        <dbReference type="ARBA" id="ARBA00023316"/>
    </source>
</evidence>
<dbReference type="PIRSF" id="PIRSF039102">
    <property type="entry name" value="Ddl/VanB"/>
    <property type="match status" value="1"/>
</dbReference>
<evidence type="ECO:0000256" key="10">
    <source>
        <dbReference type="ARBA" id="ARBA00023211"/>
    </source>
</evidence>
<comment type="cofactor">
    <cofactor evidence="14">
        <name>Mg(2+)</name>
        <dbReference type="ChEBI" id="CHEBI:18420"/>
    </cofactor>
    <cofactor evidence="14">
        <name>Mn(2+)</name>
        <dbReference type="ChEBI" id="CHEBI:29035"/>
    </cofactor>
    <text evidence="14">Binds 2 magnesium or manganese ions per subunit.</text>
</comment>
<dbReference type="GO" id="GO:0009252">
    <property type="term" value="P:peptidoglycan biosynthetic process"/>
    <property type="evidence" value="ECO:0007669"/>
    <property type="project" value="UniProtKB-UniRule"/>
</dbReference>
<evidence type="ECO:0000256" key="7">
    <source>
        <dbReference type="ARBA" id="ARBA00022842"/>
    </source>
</evidence>
<evidence type="ECO:0000256" key="3">
    <source>
        <dbReference type="ARBA" id="ARBA00022598"/>
    </source>
</evidence>
<dbReference type="Pfam" id="PF01820">
    <property type="entry name" value="Dala_Dala_lig_N"/>
    <property type="match status" value="1"/>
</dbReference>
<evidence type="ECO:0000256" key="4">
    <source>
        <dbReference type="ARBA" id="ARBA00022723"/>
    </source>
</evidence>
<evidence type="ECO:0000313" key="17">
    <source>
        <dbReference type="EMBL" id="HJC40556.1"/>
    </source>
</evidence>
<comment type="function">
    <text evidence="12">Cell wall formation.</text>
</comment>
<evidence type="ECO:0000256" key="9">
    <source>
        <dbReference type="ARBA" id="ARBA00022984"/>
    </source>
</evidence>
<evidence type="ECO:0000256" key="1">
    <source>
        <dbReference type="ARBA" id="ARBA00001936"/>
    </source>
</evidence>
<evidence type="ECO:0000256" key="2">
    <source>
        <dbReference type="ARBA" id="ARBA00010871"/>
    </source>
</evidence>
<comment type="caution">
    <text evidence="17">The sequence shown here is derived from an EMBL/GenBank/DDBJ whole genome shotgun (WGS) entry which is preliminary data.</text>
</comment>
<comment type="cofactor">
    <cofactor evidence="1">
        <name>Mn(2+)</name>
        <dbReference type="ChEBI" id="CHEBI:29035"/>
    </cofactor>
</comment>
<dbReference type="HAMAP" id="MF_00047">
    <property type="entry name" value="Dala_Dala_lig"/>
    <property type="match status" value="1"/>
</dbReference>
<dbReference type="PROSITE" id="PS00843">
    <property type="entry name" value="DALA_DALA_LIGASE_1"/>
    <property type="match status" value="1"/>
</dbReference>
<evidence type="ECO:0000256" key="13">
    <source>
        <dbReference type="PIRSR" id="PIRSR039102-1"/>
    </source>
</evidence>
<comment type="subcellular location">
    <subcellularLocation>
        <location evidence="12">Cytoplasm</location>
    </subcellularLocation>
</comment>
<feature type="binding site" evidence="14">
    <location>
        <position position="313"/>
    </location>
    <ligand>
        <name>Mg(2+)</name>
        <dbReference type="ChEBI" id="CHEBI:18420"/>
        <label>2</label>
    </ligand>
</feature>
<dbReference type="Proteomes" id="UP000823882">
    <property type="component" value="Unassembled WGS sequence"/>
</dbReference>
<dbReference type="GO" id="GO:0005524">
    <property type="term" value="F:ATP binding"/>
    <property type="evidence" value="ECO:0007669"/>
    <property type="project" value="UniProtKB-UniRule"/>
</dbReference>
<dbReference type="GO" id="GO:0071555">
    <property type="term" value="P:cell wall organization"/>
    <property type="evidence" value="ECO:0007669"/>
    <property type="project" value="UniProtKB-KW"/>
</dbReference>
<dbReference type="PANTHER" id="PTHR23132">
    <property type="entry name" value="D-ALANINE--D-ALANINE LIGASE"/>
    <property type="match status" value="1"/>
</dbReference>
<dbReference type="InterPro" id="IPR005905">
    <property type="entry name" value="D_ala_D_ala"/>
</dbReference>
<dbReference type="InterPro" id="IPR011127">
    <property type="entry name" value="Dala_Dala_lig_N"/>
</dbReference>
<protein>
    <recommendedName>
        <fullName evidence="12">D-alanine--D-alanine ligase</fullName>
        <ecNumber evidence="12">6.3.2.4</ecNumber>
    </recommendedName>
    <alternativeName>
        <fullName evidence="12">D-Ala-D-Ala ligase</fullName>
    </alternativeName>
    <alternativeName>
        <fullName evidence="12">D-alanylalanine synthetase</fullName>
    </alternativeName>
</protein>
<keyword evidence="11 12" id="KW-0961">Cell wall biogenesis/degradation</keyword>
<evidence type="ECO:0000256" key="12">
    <source>
        <dbReference type="HAMAP-Rule" id="MF_00047"/>
    </source>
</evidence>
<evidence type="ECO:0000256" key="15">
    <source>
        <dbReference type="PROSITE-ProRule" id="PRU00409"/>
    </source>
</evidence>
<feature type="binding site" evidence="14">
    <location>
        <position position="311"/>
    </location>
    <ligand>
        <name>Mg(2+)</name>
        <dbReference type="ChEBI" id="CHEBI:18420"/>
        <label>1</label>
    </ligand>
</feature>
<evidence type="ECO:0000313" key="18">
    <source>
        <dbReference type="Proteomes" id="UP000823882"/>
    </source>
</evidence>
<dbReference type="GO" id="GO:0008360">
    <property type="term" value="P:regulation of cell shape"/>
    <property type="evidence" value="ECO:0007669"/>
    <property type="project" value="UniProtKB-KW"/>
</dbReference>
<proteinExistence type="inferred from homology"/>
<dbReference type="Gene3D" id="3.40.50.20">
    <property type="match status" value="1"/>
</dbReference>
<dbReference type="SUPFAM" id="SSF56059">
    <property type="entry name" value="Glutathione synthetase ATP-binding domain-like"/>
    <property type="match status" value="1"/>
</dbReference>
<keyword evidence="9 12" id="KW-0573">Peptidoglycan synthesis</keyword>
<name>A0A9D2NZP3_9FIRM</name>
<keyword evidence="4 14" id="KW-0479">Metal-binding</keyword>
<keyword evidence="8 12" id="KW-0133">Cell shape</keyword>
<keyword evidence="10 14" id="KW-0464">Manganese</keyword>
<keyword evidence="3 12" id="KW-0436">Ligase</keyword>
<feature type="active site" evidence="13">
    <location>
        <position position="16"/>
    </location>
</feature>
<dbReference type="SUPFAM" id="SSF52440">
    <property type="entry name" value="PreATP-grasp domain"/>
    <property type="match status" value="1"/>
</dbReference>
<dbReference type="PROSITE" id="PS00844">
    <property type="entry name" value="DALA_DALA_LIGASE_2"/>
    <property type="match status" value="1"/>
</dbReference>
<dbReference type="EMBL" id="DWWJ01000064">
    <property type="protein sequence ID" value="HJC40556.1"/>
    <property type="molecule type" value="Genomic_DNA"/>
</dbReference>
<reference evidence="17" key="2">
    <citation type="submission" date="2021-04" db="EMBL/GenBank/DDBJ databases">
        <authorList>
            <person name="Gilroy R."/>
        </authorList>
    </citation>
    <scope>NUCLEOTIDE SEQUENCE</scope>
    <source>
        <strain evidence="17">CHK186-1790</strain>
    </source>
</reference>
<dbReference type="NCBIfam" id="TIGR01205">
    <property type="entry name" value="D_ala_D_alaTIGR"/>
    <property type="match status" value="1"/>
</dbReference>
<gene>
    <name evidence="12" type="primary">ddl</name>
    <name evidence="17" type="ORF">H9701_03255</name>
</gene>
<dbReference type="GO" id="GO:0005829">
    <property type="term" value="C:cytosol"/>
    <property type="evidence" value="ECO:0007669"/>
    <property type="project" value="TreeGrafter"/>
</dbReference>
<dbReference type="GO" id="GO:0046872">
    <property type="term" value="F:metal ion binding"/>
    <property type="evidence" value="ECO:0007669"/>
    <property type="project" value="UniProtKB-KW"/>
</dbReference>
<evidence type="ECO:0000256" key="14">
    <source>
        <dbReference type="PIRSR" id="PIRSR039102-3"/>
    </source>
</evidence>
<feature type="domain" description="ATP-grasp" evidence="16">
    <location>
        <begin position="142"/>
        <end position="344"/>
    </location>
</feature>
<keyword evidence="5 15" id="KW-0547">Nucleotide-binding</keyword>
<dbReference type="Gene3D" id="3.30.470.20">
    <property type="entry name" value="ATP-grasp fold, B domain"/>
    <property type="match status" value="1"/>
</dbReference>
<reference evidence="17" key="1">
    <citation type="journal article" date="2021" name="PeerJ">
        <title>Extensive microbial diversity within the chicken gut microbiome revealed by metagenomics and culture.</title>
        <authorList>
            <person name="Gilroy R."/>
            <person name="Ravi A."/>
            <person name="Getino M."/>
            <person name="Pursley I."/>
            <person name="Horton D.L."/>
            <person name="Alikhan N.F."/>
            <person name="Baker D."/>
            <person name="Gharbi K."/>
            <person name="Hall N."/>
            <person name="Watson M."/>
            <person name="Adriaenssens E.M."/>
            <person name="Foster-Nyarko E."/>
            <person name="Jarju S."/>
            <person name="Secka A."/>
            <person name="Antonio M."/>
            <person name="Oren A."/>
            <person name="Chaudhuri R.R."/>
            <person name="La Ragione R."/>
            <person name="Hildebrand F."/>
            <person name="Pallen M.J."/>
        </authorList>
    </citation>
    <scope>NUCLEOTIDE SEQUENCE</scope>
    <source>
        <strain evidence="17">CHK186-1790</strain>
    </source>
</reference>
<dbReference type="PANTHER" id="PTHR23132:SF25">
    <property type="entry name" value="D-ALANINE--D-ALANINE LIGASE A"/>
    <property type="match status" value="1"/>
</dbReference>
<feature type="binding site" evidence="14">
    <location>
        <position position="298"/>
    </location>
    <ligand>
        <name>Mg(2+)</name>
        <dbReference type="ChEBI" id="CHEBI:18420"/>
        <label>1</label>
    </ligand>
</feature>
<comment type="similarity">
    <text evidence="2 12">Belongs to the D-alanine--D-alanine ligase family.</text>
</comment>
<dbReference type="GO" id="GO:0008716">
    <property type="term" value="F:D-alanine-D-alanine ligase activity"/>
    <property type="evidence" value="ECO:0007669"/>
    <property type="project" value="UniProtKB-UniRule"/>
</dbReference>
<feature type="binding site" evidence="14">
    <location>
        <position position="311"/>
    </location>
    <ligand>
        <name>Mg(2+)</name>
        <dbReference type="ChEBI" id="CHEBI:18420"/>
        <label>2</label>
    </ligand>
</feature>
<evidence type="ECO:0000259" key="16">
    <source>
        <dbReference type="PROSITE" id="PS50975"/>
    </source>
</evidence>
<dbReference type="NCBIfam" id="NF002528">
    <property type="entry name" value="PRK01966.1-4"/>
    <property type="match status" value="1"/>
</dbReference>
<dbReference type="InterPro" id="IPR000291">
    <property type="entry name" value="D-Ala_lig_Van_CS"/>
</dbReference>
<evidence type="ECO:0000256" key="8">
    <source>
        <dbReference type="ARBA" id="ARBA00022960"/>
    </source>
</evidence>
<dbReference type="PROSITE" id="PS50975">
    <property type="entry name" value="ATP_GRASP"/>
    <property type="match status" value="1"/>
</dbReference>
<evidence type="ECO:0000256" key="5">
    <source>
        <dbReference type="ARBA" id="ARBA00022741"/>
    </source>
</evidence>
<dbReference type="AlphaFoldDB" id="A0A9D2NZP3"/>
<dbReference type="InterPro" id="IPR011761">
    <property type="entry name" value="ATP-grasp"/>
</dbReference>
<dbReference type="InterPro" id="IPR016185">
    <property type="entry name" value="PreATP-grasp_dom_sf"/>
</dbReference>
<sequence length="349" mass="37299">MEKLRIAVLFGGCSPEHEVSLESAHAVLTHLDPARYEAIPVGITREGRWLLYRGPYDALPGDRWQAGDCLPAVLSPDRQTHGLLLLGEGPARPLRVDAAFPVLHGANGEDGTVQGLLALAGIPVVGCGVLSSALCMDKELSRRLAAAEGIPVAPWALFRAGEDSAPFQEACASLAWPRFVKPARAGSSFGVSRVTEPAGLLPALREALAYDDKVLVEEAVPGREVGCAVLGRGGDLFTGHPDEIELQGGFFDYTEKYHLVTSRIHTPARVEPGVEAAIQALARRVYRLLDCQGMARVDLFLRPEGTLVFHEVNTIPGFTAHSRYPAMMAAAGLPLPALLDRLIGEAVGL</sequence>